<dbReference type="AlphaFoldDB" id="A0A5A9NB74"/>
<feature type="compositionally biased region" description="Basic residues" evidence="1">
    <location>
        <begin position="556"/>
        <end position="566"/>
    </location>
</feature>
<sequence length="690" mass="76719">MTLQGVMSGVSFLANETPSFQEEKVDLLSIPPSSSQPEDVLSHAPPPAPPLPPPLLLGNPVRRKRRVRSFYWKPIPEERVKQDRPNLWTLGRHSRETSFHIDIRAIEELFGQRDDTRSPAAADRRMSRGSVKDLREQITILDSKRSMNISIFLKHLKNVCVDSIHVELSSVSERVHQLQTNIQTDDDLLTQLHSFLESAGEALVDLRVCSDVMVKEGNALIDFFCEDKETFKLDECFHIFQNFCSKFKKAIQENAERGAREESRSKRLTELEDKRHSWAGLEGVGGVFGLRSSSETDVEAALRREGLLDLLRTEPRSPLSPPLRFGSVRRSRQQRVNSDLTERHHVTSEPSGADTHALPPIHSLYITHTHSDTNTTHLHGNHAQEGSSKTKSDHDSSTTHACPAKPKTHTLQETQKHNIQTHPQQDTLRSDEMTFDPSQGNSGECERHNHSESSTRGDDNDVKLTPQQTNKRSLQSSDGHTRPIQTSTKKPIPKTSEPKHRPSVSAKPSSTSPRTSSSLSKSPHQRPVRTLTSSETPSLRKVVPISRSVSSGQRKSPVRGAKKKTVTRPPPEEKMCRATLRALGASAPQTSTHASQHRHTPGFARNTVASTTRHAVTPNQSSSSDPKHPPLTRTASLRLSRVLSPQRSPTVPLSKTQSVRLTPPAGHPRMIGGGGVSHQSQSKSSKPVWR</sequence>
<feature type="region of interest" description="Disordered" evidence="1">
    <location>
        <begin position="23"/>
        <end position="59"/>
    </location>
</feature>
<dbReference type="Gene3D" id="1.20.58.2220">
    <property type="entry name" value="Formin, FH2 domain"/>
    <property type="match status" value="2"/>
</dbReference>
<evidence type="ECO:0000259" key="2">
    <source>
        <dbReference type="Pfam" id="PF02181"/>
    </source>
</evidence>
<keyword evidence="4" id="KW-1185">Reference proteome</keyword>
<dbReference type="InterPro" id="IPR042201">
    <property type="entry name" value="FH2_Formin_sf"/>
</dbReference>
<feature type="region of interest" description="Disordered" evidence="1">
    <location>
        <begin position="371"/>
        <end position="574"/>
    </location>
</feature>
<gene>
    <name evidence="3" type="ORF">E1301_Tti022533</name>
</gene>
<feature type="compositionally biased region" description="Basic and acidic residues" evidence="1">
    <location>
        <begin position="444"/>
        <end position="462"/>
    </location>
</feature>
<feature type="compositionally biased region" description="Polar residues" evidence="1">
    <location>
        <begin position="465"/>
        <end position="489"/>
    </location>
</feature>
<accession>A0A5A9NB74</accession>
<evidence type="ECO:0000313" key="4">
    <source>
        <dbReference type="Proteomes" id="UP000324632"/>
    </source>
</evidence>
<feature type="compositionally biased region" description="Low complexity" evidence="1">
    <location>
        <begin position="505"/>
        <end position="522"/>
    </location>
</feature>
<comment type="caution">
    <text evidence="3">The sequence shown here is derived from an EMBL/GenBank/DDBJ whole genome shotgun (WGS) entry which is preliminary data.</text>
</comment>
<dbReference type="Pfam" id="PF02181">
    <property type="entry name" value="FH2"/>
    <property type="match status" value="1"/>
</dbReference>
<proteinExistence type="predicted"/>
<feature type="compositionally biased region" description="Polar residues" evidence="1">
    <location>
        <begin position="677"/>
        <end position="690"/>
    </location>
</feature>
<feature type="domain" description="FH2" evidence="2">
    <location>
        <begin position="60"/>
        <end position="169"/>
    </location>
</feature>
<dbReference type="PANTHER" id="PTHR46345:SF11">
    <property type="entry name" value="FORMIN-J-LIKE"/>
    <property type="match status" value="1"/>
</dbReference>
<dbReference type="PANTHER" id="PTHR46345">
    <property type="entry name" value="INVERTED FORMIN-2"/>
    <property type="match status" value="1"/>
</dbReference>
<feature type="compositionally biased region" description="Polar residues" evidence="1">
    <location>
        <begin position="409"/>
        <end position="427"/>
    </location>
</feature>
<name>A0A5A9NB74_9TELE</name>
<organism evidence="3 4">
    <name type="scientific">Triplophysa tibetana</name>
    <dbReference type="NCBI Taxonomy" id="1572043"/>
    <lineage>
        <taxon>Eukaryota</taxon>
        <taxon>Metazoa</taxon>
        <taxon>Chordata</taxon>
        <taxon>Craniata</taxon>
        <taxon>Vertebrata</taxon>
        <taxon>Euteleostomi</taxon>
        <taxon>Actinopterygii</taxon>
        <taxon>Neopterygii</taxon>
        <taxon>Teleostei</taxon>
        <taxon>Ostariophysi</taxon>
        <taxon>Cypriniformes</taxon>
        <taxon>Nemacheilidae</taxon>
        <taxon>Triplophysa</taxon>
    </lineage>
</organism>
<feature type="compositionally biased region" description="Basic and acidic residues" evidence="1">
    <location>
        <begin position="388"/>
        <end position="397"/>
    </location>
</feature>
<feature type="compositionally biased region" description="Polar residues" evidence="1">
    <location>
        <begin position="640"/>
        <end position="660"/>
    </location>
</feature>
<evidence type="ECO:0000313" key="3">
    <source>
        <dbReference type="EMBL" id="KAA0706475.1"/>
    </source>
</evidence>
<feature type="compositionally biased region" description="Pro residues" evidence="1">
    <location>
        <begin position="44"/>
        <end position="55"/>
    </location>
</feature>
<dbReference type="Proteomes" id="UP000324632">
    <property type="component" value="Chromosome 20"/>
</dbReference>
<reference evidence="3 4" key="1">
    <citation type="journal article" date="2019" name="Mol. Ecol. Resour.">
        <title>Chromosome-level genome assembly of Triplophysa tibetana, a fish adapted to the harsh high-altitude environment of the Tibetan Plateau.</title>
        <authorList>
            <person name="Yang X."/>
            <person name="Liu H."/>
            <person name="Ma Z."/>
            <person name="Zou Y."/>
            <person name="Zou M."/>
            <person name="Mao Y."/>
            <person name="Li X."/>
            <person name="Wang H."/>
            <person name="Chen T."/>
            <person name="Wang W."/>
            <person name="Yang R."/>
        </authorList>
    </citation>
    <scope>NUCLEOTIDE SEQUENCE [LARGE SCALE GENOMIC DNA]</scope>
    <source>
        <strain evidence="3">TTIB1903HZAU</strain>
        <tissue evidence="3">Muscle</tissue>
    </source>
</reference>
<dbReference type="SUPFAM" id="SSF101447">
    <property type="entry name" value="Formin homology 2 domain (FH2 domain)"/>
    <property type="match status" value="2"/>
</dbReference>
<evidence type="ECO:0000256" key="1">
    <source>
        <dbReference type="SAM" id="MobiDB-lite"/>
    </source>
</evidence>
<feature type="compositionally biased region" description="Polar residues" evidence="1">
    <location>
        <begin position="613"/>
        <end position="624"/>
    </location>
</feature>
<protein>
    <submittedName>
        <fullName evidence="3">FH2 domain-containing protein 1</fullName>
    </submittedName>
</protein>
<feature type="region of interest" description="Disordered" evidence="1">
    <location>
        <begin position="313"/>
        <end position="358"/>
    </location>
</feature>
<feature type="region of interest" description="Disordered" evidence="1">
    <location>
        <begin position="640"/>
        <end position="690"/>
    </location>
</feature>
<feature type="region of interest" description="Disordered" evidence="1">
    <location>
        <begin position="613"/>
        <end position="632"/>
    </location>
</feature>
<dbReference type="EMBL" id="SOYY01000020">
    <property type="protein sequence ID" value="KAA0706475.1"/>
    <property type="molecule type" value="Genomic_DNA"/>
</dbReference>
<dbReference type="InterPro" id="IPR015425">
    <property type="entry name" value="FH2_Formin"/>
</dbReference>